<reference evidence="4" key="2">
    <citation type="submission" date="2020-01" db="EMBL/GenBank/DDBJ databases">
        <authorList>
            <person name="Korhonen P.K.K."/>
            <person name="Guangxu M.G."/>
            <person name="Wang T.W."/>
            <person name="Stroehlein A.J.S."/>
            <person name="Young N.D."/>
            <person name="Ang C.-S.A."/>
            <person name="Fernando D.W.F."/>
            <person name="Lu H.L."/>
            <person name="Taylor S.T."/>
            <person name="Ehtesham M.E.M."/>
            <person name="Najaraj S.H.N."/>
            <person name="Harsha G.H.G."/>
            <person name="Madugundu A.M."/>
            <person name="Renuse S.R."/>
            <person name="Holt D.H."/>
            <person name="Pandey A.P."/>
            <person name="Papenfuss A.P."/>
            <person name="Gasser R.B.G."/>
            <person name="Fischer K.F."/>
        </authorList>
    </citation>
    <scope>NUCLEOTIDE SEQUENCE</scope>
    <source>
        <strain evidence="4">SSS_KF_BRIS2020</strain>
    </source>
</reference>
<keyword evidence="6" id="KW-1185">Reference proteome</keyword>
<sequence>MFKCRCEILINYQEQIMELFDRICALGFDKTIESSIVSVFRQLLRSSLATVIVPKIQNPNFESIRFENWPKLIKFDQFETNGFKTTEKEQKLAAIFIKKLSSTLYSLEESIENDANLSMNSLKSKLKLLMIIEGIEMHIPFNRDSVYNQDETKQANVDDSVNPFVLTNSSNSIVNRRKIVEVCSKILTIIIQKNDIKMDNENNEIIECVLDIYSWILCAPKFKLNAKPNSIISLDRRFKLSIFHYFNLENQDKIIKERLLELISKNQASNGSIESMIVIEDLLKICTIPIYKNIKKKMYLIFKNVFATHSSVLWQFKDLIKSYSEQMAEDHSSNSFEILPLLASPHPRMENFWAYLCEIYPSFLKISIPEDIAEFSNILVGFELFDQSIANKIVLRRTLDWTIVKNFENLRKIDEPAVTLDEFEMINEEIETKNRQNNQAYRSLINQIIQTIQNDVVHWRFCYLGLRFLNSLIQKDIEIETELVEFYLQCLIHDLQAIRSTAHFGFCKIIFKFLKANEIIMNWDEFDFNLLSDLDNEQIFNQIKYIDDASNGFYRIAYRITTIDCCSPNNLHAIIGRKFSDPNFLGKLFRLNSMESQNKLSEKNILIWGLYFTVFRLQSFDQILVEIKKLLEKKEIHFDKYAIEVLIGSILASQVFDRQTWQKFLDYLMPIFKLNSTNFLSESENSWRELFETMFANFDLRRFIWFYQFLKENLDEMMPFYKTFYLKIFIKIFENNWKYRSVSEEISNYVLKQISSSFQNERIAFGRLLNFVFIDDIRLRSLELTLANHQKQSPLFDDILSYINRFLEEKLSFIAINQHCDNDDEIMIEKKTKIFDPNTQNGLELLNALETICEWIQSSRDFSKSKSFLAILPWLFFIQTKHFVNEKINASIDNIAKRIYSDNDLDRIVAIVEKIGNNWNWFTRMKCVNFIMKFTHSNSFILKQYPNRLNSIVAITTDLLSDQIVEVRLAAHSALIEIISQRLLESNRCKMIENFKQKTLDSNVKTRHAGILGLSSWVSVYGEEIPEFLPEILTLLAHHSSSSDIASQEAMKTLRNFKKSNADSWEYNRKKFTAEQFEILNDSIVSNSYFA</sequence>
<dbReference type="GO" id="GO:0010499">
    <property type="term" value="P:proteasomal ubiquitin-independent protein catabolic process"/>
    <property type="evidence" value="ECO:0007669"/>
    <property type="project" value="TreeGrafter"/>
</dbReference>
<organism evidence="4">
    <name type="scientific">Sarcoptes scabiei</name>
    <name type="common">Itch mite</name>
    <name type="synonym">Acarus scabiei</name>
    <dbReference type="NCBI Taxonomy" id="52283"/>
    <lineage>
        <taxon>Eukaryota</taxon>
        <taxon>Metazoa</taxon>
        <taxon>Ecdysozoa</taxon>
        <taxon>Arthropoda</taxon>
        <taxon>Chelicerata</taxon>
        <taxon>Arachnida</taxon>
        <taxon>Acari</taxon>
        <taxon>Acariformes</taxon>
        <taxon>Sarcoptiformes</taxon>
        <taxon>Astigmata</taxon>
        <taxon>Psoroptidia</taxon>
        <taxon>Sarcoptoidea</taxon>
        <taxon>Sarcoptidae</taxon>
        <taxon>Sarcoptinae</taxon>
        <taxon>Sarcoptes</taxon>
    </lineage>
</organism>
<evidence type="ECO:0000259" key="2">
    <source>
        <dbReference type="Pfam" id="PF11919"/>
    </source>
</evidence>
<dbReference type="OrthoDB" id="6511336at2759"/>
<dbReference type="GO" id="GO:0016607">
    <property type="term" value="C:nuclear speck"/>
    <property type="evidence" value="ECO:0007669"/>
    <property type="project" value="UniProtKB-SubCell"/>
</dbReference>
<dbReference type="SUPFAM" id="SSF48371">
    <property type="entry name" value="ARM repeat"/>
    <property type="match status" value="1"/>
</dbReference>
<dbReference type="EnsemblMetazoa" id="SSS_3555s_mrna">
    <property type="protein sequence ID" value="KAF7488465.1"/>
    <property type="gene ID" value="SSS_3555"/>
</dbReference>
<proteinExistence type="predicted"/>
<dbReference type="GO" id="GO:0005829">
    <property type="term" value="C:cytosol"/>
    <property type="evidence" value="ECO:0007669"/>
    <property type="project" value="TreeGrafter"/>
</dbReference>
<dbReference type="InterPro" id="IPR055455">
    <property type="entry name" value="HEAT_PSME4"/>
</dbReference>
<name>A0A834R2F3_SARSC</name>
<dbReference type="GO" id="GO:0000502">
    <property type="term" value="C:proteasome complex"/>
    <property type="evidence" value="ECO:0007669"/>
    <property type="project" value="UniProtKB-KW"/>
</dbReference>
<accession>A0A834R2F3</accession>
<feature type="domain" description="Proteasome activator complex subunit 4 C-terminal" evidence="2">
    <location>
        <begin position="1006"/>
        <end position="1091"/>
    </location>
</feature>
<dbReference type="GO" id="GO:0016504">
    <property type="term" value="F:peptidase activator activity"/>
    <property type="evidence" value="ECO:0007669"/>
    <property type="project" value="InterPro"/>
</dbReference>
<comment type="subcellular location">
    <subcellularLocation>
        <location evidence="1">Nucleus speckle</location>
    </subcellularLocation>
</comment>
<evidence type="ECO:0000259" key="3">
    <source>
        <dbReference type="Pfam" id="PF23096"/>
    </source>
</evidence>
<dbReference type="Gene3D" id="1.25.10.10">
    <property type="entry name" value="Leucine-rich Repeat Variant"/>
    <property type="match status" value="1"/>
</dbReference>
<dbReference type="InterPro" id="IPR021843">
    <property type="entry name" value="PSME4_C"/>
</dbReference>
<reference evidence="5" key="3">
    <citation type="submission" date="2022-06" db="UniProtKB">
        <authorList>
            <consortium name="EnsemblMetazoa"/>
        </authorList>
    </citation>
    <scope>IDENTIFICATION</scope>
</reference>
<dbReference type="Proteomes" id="UP000070412">
    <property type="component" value="Unassembled WGS sequence"/>
</dbReference>
<dbReference type="InterPro" id="IPR016024">
    <property type="entry name" value="ARM-type_fold"/>
</dbReference>
<feature type="domain" description="Proteasome activator complex subunit 4-like HEAT repeat-like" evidence="3">
    <location>
        <begin position="561"/>
        <end position="715"/>
    </location>
</feature>
<dbReference type="AlphaFoldDB" id="A0A834R2F3"/>
<dbReference type="InterPro" id="IPR011989">
    <property type="entry name" value="ARM-like"/>
</dbReference>
<evidence type="ECO:0000313" key="4">
    <source>
        <dbReference type="EMBL" id="KAF7488465.1"/>
    </source>
</evidence>
<evidence type="ECO:0000313" key="5">
    <source>
        <dbReference type="EnsemblMetazoa" id="KAF7488465.1"/>
    </source>
</evidence>
<dbReference type="Pfam" id="PF11919">
    <property type="entry name" value="PSME4_C"/>
    <property type="match status" value="1"/>
</dbReference>
<dbReference type="PANTHER" id="PTHR32170">
    <property type="entry name" value="PROTEASOME ACTIVATOR COMPLEX SUBUNIT 4"/>
    <property type="match status" value="1"/>
</dbReference>
<gene>
    <name evidence="4" type="ORF">SSS_3555</name>
</gene>
<dbReference type="EMBL" id="WVUK01000066">
    <property type="protein sequence ID" value="KAF7488465.1"/>
    <property type="molecule type" value="Genomic_DNA"/>
</dbReference>
<dbReference type="GO" id="GO:0070628">
    <property type="term" value="F:proteasome binding"/>
    <property type="evidence" value="ECO:0007669"/>
    <property type="project" value="InterPro"/>
</dbReference>
<evidence type="ECO:0000313" key="6">
    <source>
        <dbReference type="Proteomes" id="UP000070412"/>
    </source>
</evidence>
<dbReference type="Pfam" id="PF23096">
    <property type="entry name" value="HEAT_PSME4"/>
    <property type="match status" value="1"/>
</dbReference>
<evidence type="ECO:0000256" key="1">
    <source>
        <dbReference type="ARBA" id="ARBA00004324"/>
    </source>
</evidence>
<reference evidence="6" key="1">
    <citation type="journal article" date="2020" name="PLoS Negl. Trop. Dis.">
        <title>High-quality nuclear genome for Sarcoptes scabiei-A critical resource for a neglected parasite.</title>
        <authorList>
            <person name="Korhonen P.K."/>
            <person name="Gasser R.B."/>
            <person name="Ma G."/>
            <person name="Wang T."/>
            <person name="Stroehlein A.J."/>
            <person name="Young N.D."/>
            <person name="Ang C.S."/>
            <person name="Fernando D.D."/>
            <person name="Lu H.C."/>
            <person name="Taylor S."/>
            <person name="Reynolds S.L."/>
            <person name="Mofiz E."/>
            <person name="Najaraj S.H."/>
            <person name="Gowda H."/>
            <person name="Madugundu A."/>
            <person name="Renuse S."/>
            <person name="Holt D."/>
            <person name="Pandey A."/>
            <person name="Papenfuss A.T."/>
            <person name="Fischer K."/>
        </authorList>
    </citation>
    <scope>NUCLEOTIDE SEQUENCE [LARGE SCALE GENOMIC DNA]</scope>
</reference>
<dbReference type="InterPro" id="IPR035309">
    <property type="entry name" value="PSME4"/>
</dbReference>
<dbReference type="PANTHER" id="PTHR32170:SF3">
    <property type="entry name" value="PROTEASOME ACTIVATOR COMPLEX SUBUNIT 4"/>
    <property type="match status" value="1"/>
</dbReference>
<keyword evidence="4" id="KW-0647">Proteasome</keyword>
<protein>
    <submittedName>
        <fullName evidence="4">Proteasome activator complex subunit 4B</fullName>
    </submittedName>
</protein>